<organism evidence="8">
    <name type="scientific">uncultured Thermomicrobiales bacterium</name>
    <dbReference type="NCBI Taxonomy" id="1645740"/>
    <lineage>
        <taxon>Bacteria</taxon>
        <taxon>Pseudomonadati</taxon>
        <taxon>Thermomicrobiota</taxon>
        <taxon>Thermomicrobia</taxon>
        <taxon>Thermomicrobiales</taxon>
        <taxon>environmental samples</taxon>
    </lineage>
</organism>
<evidence type="ECO:0000256" key="6">
    <source>
        <dbReference type="ARBA" id="ARBA00022833"/>
    </source>
</evidence>
<evidence type="ECO:0000256" key="5">
    <source>
        <dbReference type="ARBA" id="ARBA00022801"/>
    </source>
</evidence>
<dbReference type="GO" id="GO:0008270">
    <property type="term" value="F:zinc ion binding"/>
    <property type="evidence" value="ECO:0007669"/>
    <property type="project" value="UniProtKB-UniRule"/>
</dbReference>
<keyword evidence="4 7" id="KW-0255">Endonuclease</keyword>
<protein>
    <recommendedName>
        <fullName evidence="7">Endoribonuclease YbeY</fullName>
        <ecNumber evidence="7">3.1.-.-</ecNumber>
    </recommendedName>
</protein>
<dbReference type="NCBIfam" id="TIGR00043">
    <property type="entry name" value="rRNA maturation RNase YbeY"/>
    <property type="match status" value="1"/>
</dbReference>
<dbReference type="InterPro" id="IPR023091">
    <property type="entry name" value="MetalPrtase_cat_dom_sf_prd"/>
</dbReference>
<dbReference type="SUPFAM" id="SSF55486">
    <property type="entry name" value="Metalloproteases ('zincins'), catalytic domain"/>
    <property type="match status" value="1"/>
</dbReference>
<dbReference type="InterPro" id="IPR020549">
    <property type="entry name" value="YbeY_CS"/>
</dbReference>
<sequence length="164" mass="17979">MKESAITIAIENQCAAMADEADLRDLVLHTLAAEGIAEPVALTVVLVDDPTIHDLNRRFLDHDEPTDVITFGLVEGTNDEGTPFILPSEEAVRQLGEIYISCERAADQSGEWASDPAREIRFLAIHGVLHLLGWDDATPPERARMLARQEEILDGQVAIGRGSR</sequence>
<evidence type="ECO:0000313" key="8">
    <source>
        <dbReference type="EMBL" id="CAA9569534.1"/>
    </source>
</evidence>
<dbReference type="PANTHER" id="PTHR46986:SF1">
    <property type="entry name" value="ENDORIBONUCLEASE YBEY, CHLOROPLASTIC"/>
    <property type="match status" value="1"/>
</dbReference>
<proteinExistence type="inferred from homology"/>
<dbReference type="GO" id="GO:0004222">
    <property type="term" value="F:metalloendopeptidase activity"/>
    <property type="evidence" value="ECO:0007669"/>
    <property type="project" value="InterPro"/>
</dbReference>
<comment type="subcellular location">
    <subcellularLocation>
        <location evidence="7">Cytoplasm</location>
    </subcellularLocation>
</comment>
<comment type="function">
    <text evidence="7">Single strand-specific metallo-endoribonuclease involved in late-stage 70S ribosome quality control and in maturation of the 3' terminus of the 16S rRNA.</text>
</comment>
<dbReference type="HAMAP" id="MF_00009">
    <property type="entry name" value="Endoribonucl_YbeY"/>
    <property type="match status" value="1"/>
</dbReference>
<reference evidence="8" key="1">
    <citation type="submission" date="2020-02" db="EMBL/GenBank/DDBJ databases">
        <authorList>
            <person name="Meier V. D."/>
        </authorList>
    </citation>
    <scope>NUCLEOTIDE SEQUENCE</scope>
    <source>
        <strain evidence="8">AVDCRST_MAG18</strain>
    </source>
</reference>
<keyword evidence="7" id="KW-0963">Cytoplasm</keyword>
<dbReference type="PROSITE" id="PS01306">
    <property type="entry name" value="UPF0054"/>
    <property type="match status" value="1"/>
</dbReference>
<dbReference type="PANTHER" id="PTHR46986">
    <property type="entry name" value="ENDORIBONUCLEASE YBEY, CHLOROPLASTIC"/>
    <property type="match status" value="1"/>
</dbReference>
<dbReference type="EMBL" id="CADCWN010000144">
    <property type="protein sequence ID" value="CAA9569534.1"/>
    <property type="molecule type" value="Genomic_DNA"/>
</dbReference>
<name>A0A6J4V7I3_9BACT</name>
<dbReference type="Gene3D" id="3.40.390.30">
    <property type="entry name" value="Metalloproteases ('zincins'), catalytic domain"/>
    <property type="match status" value="1"/>
</dbReference>
<keyword evidence="7" id="KW-0690">Ribosome biogenesis</keyword>
<feature type="binding site" evidence="7">
    <location>
        <position position="136"/>
    </location>
    <ligand>
        <name>Zn(2+)</name>
        <dbReference type="ChEBI" id="CHEBI:29105"/>
        <note>catalytic</note>
    </ligand>
</feature>
<keyword evidence="3 7" id="KW-0479">Metal-binding</keyword>
<feature type="binding site" evidence="7">
    <location>
        <position position="130"/>
    </location>
    <ligand>
        <name>Zn(2+)</name>
        <dbReference type="ChEBI" id="CHEBI:29105"/>
        <note>catalytic</note>
    </ligand>
</feature>
<evidence type="ECO:0000256" key="7">
    <source>
        <dbReference type="HAMAP-Rule" id="MF_00009"/>
    </source>
</evidence>
<gene>
    <name evidence="7" type="primary">ybeY</name>
    <name evidence="8" type="ORF">AVDCRST_MAG18-1812</name>
</gene>
<dbReference type="AlphaFoldDB" id="A0A6J4V7I3"/>
<dbReference type="GO" id="GO:0004521">
    <property type="term" value="F:RNA endonuclease activity"/>
    <property type="evidence" value="ECO:0007669"/>
    <property type="project" value="UniProtKB-UniRule"/>
</dbReference>
<dbReference type="Pfam" id="PF02130">
    <property type="entry name" value="YbeY"/>
    <property type="match status" value="1"/>
</dbReference>
<dbReference type="InterPro" id="IPR002036">
    <property type="entry name" value="YbeY"/>
</dbReference>
<dbReference type="GO" id="GO:0005737">
    <property type="term" value="C:cytoplasm"/>
    <property type="evidence" value="ECO:0007669"/>
    <property type="project" value="UniProtKB-SubCell"/>
</dbReference>
<dbReference type="EC" id="3.1.-.-" evidence="7"/>
<evidence type="ECO:0000256" key="2">
    <source>
        <dbReference type="ARBA" id="ARBA00022722"/>
    </source>
</evidence>
<comment type="cofactor">
    <cofactor evidence="7">
        <name>Zn(2+)</name>
        <dbReference type="ChEBI" id="CHEBI:29105"/>
    </cofactor>
    <text evidence="7">Binds 1 zinc ion.</text>
</comment>
<keyword evidence="6 7" id="KW-0862">Zinc</keyword>
<evidence type="ECO:0000256" key="3">
    <source>
        <dbReference type="ARBA" id="ARBA00022723"/>
    </source>
</evidence>
<keyword evidence="5 7" id="KW-0378">Hydrolase</keyword>
<dbReference type="GO" id="GO:0006364">
    <property type="term" value="P:rRNA processing"/>
    <property type="evidence" value="ECO:0007669"/>
    <property type="project" value="UniProtKB-UniRule"/>
</dbReference>
<keyword evidence="7" id="KW-0698">rRNA processing</keyword>
<evidence type="ECO:0000256" key="1">
    <source>
        <dbReference type="ARBA" id="ARBA00010875"/>
    </source>
</evidence>
<accession>A0A6J4V7I3</accession>
<feature type="binding site" evidence="7">
    <location>
        <position position="126"/>
    </location>
    <ligand>
        <name>Zn(2+)</name>
        <dbReference type="ChEBI" id="CHEBI:29105"/>
        <note>catalytic</note>
    </ligand>
</feature>
<evidence type="ECO:0000256" key="4">
    <source>
        <dbReference type="ARBA" id="ARBA00022759"/>
    </source>
</evidence>
<keyword evidence="2 7" id="KW-0540">Nuclease</keyword>
<comment type="similarity">
    <text evidence="1 7">Belongs to the endoribonuclease YbeY family.</text>
</comment>